<dbReference type="EMBL" id="JAOQJZ010000015">
    <property type="protein sequence ID" value="MCU6706726.1"/>
    <property type="molecule type" value="Genomic_DNA"/>
</dbReference>
<comment type="caution">
    <text evidence="5">The sequence shown here is derived from an EMBL/GenBank/DDBJ whole genome shotgun (WGS) entry which is preliminary data.</text>
</comment>
<dbReference type="GO" id="GO:0003677">
    <property type="term" value="F:DNA binding"/>
    <property type="evidence" value="ECO:0007669"/>
    <property type="project" value="UniProtKB-UniRule"/>
</dbReference>
<dbReference type="GO" id="GO:0006310">
    <property type="term" value="P:DNA recombination"/>
    <property type="evidence" value="ECO:0007669"/>
    <property type="project" value="UniProtKB-KW"/>
</dbReference>
<evidence type="ECO:0000259" key="4">
    <source>
        <dbReference type="PROSITE" id="PS51900"/>
    </source>
</evidence>
<keyword evidence="3" id="KW-0238">DNA-binding</keyword>
<evidence type="ECO:0000256" key="1">
    <source>
        <dbReference type="ARBA" id="ARBA00008857"/>
    </source>
</evidence>
<dbReference type="RefSeq" id="WP_267301822.1">
    <property type="nucleotide sequence ID" value="NZ_JAOQJZ010000015.1"/>
</dbReference>
<dbReference type="SUPFAM" id="SSF56349">
    <property type="entry name" value="DNA breaking-rejoining enzymes"/>
    <property type="match status" value="1"/>
</dbReference>
<dbReference type="InterPro" id="IPR004107">
    <property type="entry name" value="Integrase_SAM-like_N"/>
</dbReference>
<organism evidence="5 6">
    <name type="scientific">Hominimerdicola aceti</name>
    <dbReference type="NCBI Taxonomy" id="2981726"/>
    <lineage>
        <taxon>Bacteria</taxon>
        <taxon>Bacillati</taxon>
        <taxon>Bacillota</taxon>
        <taxon>Clostridia</taxon>
        <taxon>Eubacteriales</taxon>
        <taxon>Oscillospiraceae</taxon>
        <taxon>Hominimerdicola</taxon>
    </lineage>
</organism>
<accession>A0AAE3LNI7</accession>
<evidence type="ECO:0000313" key="6">
    <source>
        <dbReference type="Proteomes" id="UP001208131"/>
    </source>
</evidence>
<evidence type="ECO:0000256" key="2">
    <source>
        <dbReference type="ARBA" id="ARBA00023172"/>
    </source>
</evidence>
<reference evidence="5 6" key="1">
    <citation type="journal article" date="2021" name="ISME Commun">
        <title>Automated analysis of genomic sequences facilitates high-throughput and comprehensive description of bacteria.</title>
        <authorList>
            <person name="Hitch T.C.A."/>
        </authorList>
    </citation>
    <scope>NUCLEOTIDE SEQUENCE [LARGE SCALE GENOMIC DNA]</scope>
    <source>
        <strain evidence="5 6">Sanger_31</strain>
    </source>
</reference>
<dbReference type="InterPro" id="IPR013762">
    <property type="entry name" value="Integrase-like_cat_sf"/>
</dbReference>
<dbReference type="PROSITE" id="PS51900">
    <property type="entry name" value="CB"/>
    <property type="match status" value="1"/>
</dbReference>
<name>A0AAE3LNI7_9FIRM</name>
<dbReference type="Pfam" id="PF02899">
    <property type="entry name" value="Phage_int_SAM_1"/>
    <property type="match status" value="1"/>
</dbReference>
<dbReference type="Gene3D" id="1.10.443.10">
    <property type="entry name" value="Intergrase catalytic core"/>
    <property type="match status" value="1"/>
</dbReference>
<dbReference type="InterPro" id="IPR044068">
    <property type="entry name" value="CB"/>
</dbReference>
<keyword evidence="6" id="KW-1185">Reference proteome</keyword>
<sequence>MSKFKIVNRIIDGKNVEVEIGNNTLQYVLTNRLTGMRSFGQKKHRFKVLKKRKKAKAVKSLKNKGFKDEEIKEILKGINTFKWKIFSEGTFNRYLGVLKQFCKYLKEKFQTSHLTMFEAEKYIQEHIDVREARGLSANTLNTDLSALCKIFGQKISDYRHPPRHGVHLKNDPTKYNTETGETTRDVALTTGLRRRELGHLKVDDIKFIDFETVHIFSVGKGGKHNRTVLKGIVAVAKLKEYIGRAEKTGNDFLLTKAEAHVPDGLHYCRAMCAQNTYYAVLREMENDPAKRAEYIQKIKDEFKRCGRKLKENLDKPYRLRGYNREAALSIGKPIVYDRVAAMYVSLFILHHFRTDTTILHYLVK</sequence>
<dbReference type="InterPro" id="IPR011010">
    <property type="entry name" value="DNA_brk_join_enz"/>
</dbReference>
<protein>
    <submittedName>
        <fullName evidence="5">Site-specific integrase</fullName>
    </submittedName>
</protein>
<dbReference type="Proteomes" id="UP001208131">
    <property type="component" value="Unassembled WGS sequence"/>
</dbReference>
<dbReference type="AlphaFoldDB" id="A0AAE3LNI7"/>
<dbReference type="GO" id="GO:0015074">
    <property type="term" value="P:DNA integration"/>
    <property type="evidence" value="ECO:0007669"/>
    <property type="project" value="InterPro"/>
</dbReference>
<feature type="domain" description="Core-binding (CB)" evidence="4">
    <location>
        <begin position="69"/>
        <end position="155"/>
    </location>
</feature>
<evidence type="ECO:0000313" key="5">
    <source>
        <dbReference type="EMBL" id="MCU6706726.1"/>
    </source>
</evidence>
<comment type="similarity">
    <text evidence="1">Belongs to the 'phage' integrase family.</text>
</comment>
<gene>
    <name evidence="5" type="ORF">OCV57_12445</name>
</gene>
<keyword evidence="2" id="KW-0233">DNA recombination</keyword>
<proteinExistence type="inferred from homology"/>
<evidence type="ECO:0000256" key="3">
    <source>
        <dbReference type="PROSITE-ProRule" id="PRU01248"/>
    </source>
</evidence>